<dbReference type="PROSITE" id="PS50972">
    <property type="entry name" value="PTERIN_BINDING"/>
    <property type="match status" value="1"/>
</dbReference>
<keyword evidence="4" id="KW-1185">Reference proteome</keyword>
<accession>Q2W2B7</accession>
<evidence type="ECO:0000313" key="3">
    <source>
        <dbReference type="EMBL" id="BAE52008.1"/>
    </source>
</evidence>
<gene>
    <name evidence="3" type="ordered locus">amb3204</name>
</gene>
<dbReference type="InterPro" id="IPR000489">
    <property type="entry name" value="Pterin-binding_dom"/>
</dbReference>
<dbReference type="EMBL" id="AP007255">
    <property type="protein sequence ID" value="BAE52008.1"/>
    <property type="molecule type" value="Genomic_DNA"/>
</dbReference>
<dbReference type="Gene3D" id="3.20.20.20">
    <property type="entry name" value="Dihydropteroate synthase-like"/>
    <property type="match status" value="1"/>
</dbReference>
<evidence type="ECO:0000259" key="2">
    <source>
        <dbReference type="PROSITE" id="PS50972"/>
    </source>
</evidence>
<sequence length="142" mass="14684">MPDAHAGRRPAHHAGGAPLCLRATRRVRPSGPTGPGLRSLGIARQRICLDPGIGFGKTPGHCAQVLGSLALLHGLGLPLLLGVSRKSFVARLSRDEVATARLPGTLAANLAGLDAGFQVLRVHDVPETAQALAIWTAMRSGA</sequence>
<protein>
    <recommendedName>
        <fullName evidence="2">Pterin-binding domain-containing protein</fullName>
    </recommendedName>
</protein>
<dbReference type="AlphaFoldDB" id="Q2W2B7"/>
<proteinExistence type="predicted"/>
<dbReference type="InterPro" id="IPR011005">
    <property type="entry name" value="Dihydropteroate_synth-like_sf"/>
</dbReference>
<dbReference type="Pfam" id="PF00809">
    <property type="entry name" value="Pterin_bind"/>
    <property type="match status" value="1"/>
</dbReference>
<evidence type="ECO:0000256" key="1">
    <source>
        <dbReference type="SAM" id="MobiDB-lite"/>
    </source>
</evidence>
<dbReference type="GO" id="GO:0004156">
    <property type="term" value="F:dihydropteroate synthase activity"/>
    <property type="evidence" value="ECO:0007669"/>
    <property type="project" value="TreeGrafter"/>
</dbReference>
<dbReference type="STRING" id="342108.amb3204"/>
<dbReference type="PANTHER" id="PTHR20941">
    <property type="entry name" value="FOLATE SYNTHESIS PROTEINS"/>
    <property type="match status" value="1"/>
</dbReference>
<dbReference type="GO" id="GO:0046654">
    <property type="term" value="P:tetrahydrofolate biosynthetic process"/>
    <property type="evidence" value="ECO:0007669"/>
    <property type="project" value="TreeGrafter"/>
</dbReference>
<feature type="domain" description="Pterin-binding" evidence="2">
    <location>
        <begin position="1"/>
        <end position="133"/>
    </location>
</feature>
<reference evidence="3 4" key="1">
    <citation type="journal article" date="2005" name="DNA Res.">
        <title>Complete genome sequence of the facultative anaerobic magnetotactic bacterium Magnetospirillum sp. strain AMB-1.</title>
        <authorList>
            <person name="Matsunaga T."/>
            <person name="Okamura Y."/>
            <person name="Fukuda Y."/>
            <person name="Wahyudi A.T."/>
            <person name="Murase Y."/>
            <person name="Takeyama H."/>
        </authorList>
    </citation>
    <scope>NUCLEOTIDE SEQUENCE [LARGE SCALE GENOMIC DNA]</scope>
    <source>
        <strain evidence="4">ATCC 700264 / AMB-1</strain>
    </source>
</reference>
<dbReference type="GO" id="GO:0005829">
    <property type="term" value="C:cytosol"/>
    <property type="evidence" value="ECO:0007669"/>
    <property type="project" value="TreeGrafter"/>
</dbReference>
<feature type="region of interest" description="Disordered" evidence="1">
    <location>
        <begin position="1"/>
        <end position="36"/>
    </location>
</feature>
<dbReference type="PANTHER" id="PTHR20941:SF1">
    <property type="entry name" value="FOLIC ACID SYNTHESIS PROTEIN FOL1"/>
    <property type="match status" value="1"/>
</dbReference>
<organism evidence="3 4">
    <name type="scientific">Paramagnetospirillum magneticum (strain ATCC 700264 / AMB-1)</name>
    <name type="common">Magnetospirillum magneticum</name>
    <dbReference type="NCBI Taxonomy" id="342108"/>
    <lineage>
        <taxon>Bacteria</taxon>
        <taxon>Pseudomonadati</taxon>
        <taxon>Pseudomonadota</taxon>
        <taxon>Alphaproteobacteria</taxon>
        <taxon>Rhodospirillales</taxon>
        <taxon>Magnetospirillaceae</taxon>
        <taxon>Paramagnetospirillum</taxon>
    </lineage>
</organism>
<dbReference type="KEGG" id="mag:amb3204"/>
<dbReference type="SUPFAM" id="SSF51717">
    <property type="entry name" value="Dihydropteroate synthetase-like"/>
    <property type="match status" value="1"/>
</dbReference>
<name>Q2W2B7_PARM1</name>
<evidence type="ECO:0000313" key="4">
    <source>
        <dbReference type="Proteomes" id="UP000007058"/>
    </source>
</evidence>
<dbReference type="Proteomes" id="UP000007058">
    <property type="component" value="Chromosome"/>
</dbReference>
<dbReference type="InterPro" id="IPR045031">
    <property type="entry name" value="DHP_synth-like"/>
</dbReference>
<dbReference type="HOGENOM" id="CLU_1813477_0_0_5"/>